<dbReference type="CDD" id="cd06223">
    <property type="entry name" value="PRTases_typeI"/>
    <property type="match status" value="1"/>
</dbReference>
<dbReference type="Proteomes" id="UP001150925">
    <property type="component" value="Unassembled WGS sequence"/>
</dbReference>
<name>A0A9W8AN53_9FUNG</name>
<dbReference type="Gene3D" id="3.40.50.2020">
    <property type="match status" value="1"/>
</dbReference>
<evidence type="ECO:0000313" key="1">
    <source>
        <dbReference type="EMBL" id="KAJ1961651.1"/>
    </source>
</evidence>
<comment type="caution">
    <text evidence="1">The sequence shown here is derived from an EMBL/GenBank/DDBJ whole genome shotgun (WGS) entry which is preliminary data.</text>
</comment>
<gene>
    <name evidence="1" type="ORF">IWQ62_003791</name>
</gene>
<accession>A0A9W8AN53</accession>
<dbReference type="InterPro" id="IPR000836">
    <property type="entry name" value="PRTase_dom"/>
</dbReference>
<evidence type="ECO:0000313" key="2">
    <source>
        <dbReference type="Proteomes" id="UP001150925"/>
    </source>
</evidence>
<protein>
    <recommendedName>
        <fullName evidence="3">Phosphoribosyltransferase domain-containing protein</fullName>
    </recommendedName>
</protein>
<reference evidence="1" key="1">
    <citation type="submission" date="2022-07" db="EMBL/GenBank/DDBJ databases">
        <title>Phylogenomic reconstructions and comparative analyses of Kickxellomycotina fungi.</title>
        <authorList>
            <person name="Reynolds N.K."/>
            <person name="Stajich J.E."/>
            <person name="Barry K."/>
            <person name="Grigoriev I.V."/>
            <person name="Crous P."/>
            <person name="Smith M.E."/>
        </authorList>
    </citation>
    <scope>NUCLEOTIDE SEQUENCE</scope>
    <source>
        <strain evidence="1">RSA 1196</strain>
    </source>
</reference>
<dbReference type="OrthoDB" id="5779169at2759"/>
<dbReference type="Gene3D" id="3.30.1310.20">
    <property type="entry name" value="PRTase-like"/>
    <property type="match status" value="1"/>
</dbReference>
<dbReference type="EMBL" id="JANBPY010001093">
    <property type="protein sequence ID" value="KAJ1961651.1"/>
    <property type="molecule type" value="Genomic_DNA"/>
</dbReference>
<evidence type="ECO:0008006" key="3">
    <source>
        <dbReference type="Google" id="ProtNLM"/>
    </source>
</evidence>
<dbReference type="SUPFAM" id="SSF53271">
    <property type="entry name" value="PRTase-like"/>
    <property type="match status" value="1"/>
</dbReference>
<proteinExistence type="predicted"/>
<keyword evidence="2" id="KW-1185">Reference proteome</keyword>
<sequence>MANITSCESVVQPLPNTGVATTPSVVGTATRDTRRRASQCSPRYMDRIQAGEILTAKLKPNFQNQPNTVILAISKAGLVVATTVAGALDLPVGVFYVHQITAPTVPSLSLGVVTSAQQCIFNHDILTGLDLSPDARDQSVATARASLHQAHAELAPRFFQTLDIVCQSPTVEDVLLIDDGVALGDDMRAAIAALKQMNPALKITVATPVGIADTMKHIARRVESTITAFVPAVAYQVPKWYESHSALSPSELALLTLP</sequence>
<dbReference type="AlphaFoldDB" id="A0A9W8AN53"/>
<dbReference type="InterPro" id="IPR029057">
    <property type="entry name" value="PRTase-like"/>
</dbReference>
<organism evidence="1 2">
    <name type="scientific">Dispira parvispora</name>
    <dbReference type="NCBI Taxonomy" id="1520584"/>
    <lineage>
        <taxon>Eukaryota</taxon>
        <taxon>Fungi</taxon>
        <taxon>Fungi incertae sedis</taxon>
        <taxon>Zoopagomycota</taxon>
        <taxon>Kickxellomycotina</taxon>
        <taxon>Dimargaritomycetes</taxon>
        <taxon>Dimargaritales</taxon>
        <taxon>Dimargaritaceae</taxon>
        <taxon>Dispira</taxon>
    </lineage>
</organism>